<dbReference type="Gene3D" id="2.60.40.1120">
    <property type="entry name" value="Carboxypeptidase-like, regulatory domain"/>
    <property type="match status" value="1"/>
</dbReference>
<protein>
    <recommendedName>
        <fullName evidence="4">Bacterial Ig domain-containing protein</fullName>
    </recommendedName>
</protein>
<dbReference type="STRING" id="1802223.A2358_00925"/>
<gene>
    <name evidence="5" type="ORF">A2358_00925</name>
</gene>
<comment type="caution">
    <text evidence="5">The sequence shown here is derived from an EMBL/GenBank/DDBJ whole genome shotgun (WGS) entry which is preliminary data.</text>
</comment>
<feature type="region of interest" description="Disordered" evidence="1">
    <location>
        <begin position="534"/>
        <end position="556"/>
    </location>
</feature>
<evidence type="ECO:0000256" key="3">
    <source>
        <dbReference type="SAM" id="SignalP"/>
    </source>
</evidence>
<sequence>MLRFIKLLSLLIFASLIAAPVFASTTDGTVTGSAWSDQIGWVNFGTTNGNIHITDSVVTGYAWNENTGRINLNPTNSGVLNNAEGTLSGYAWAEGTGWINFSGVTINSSGAFAGTATGDNSVTIYFSCSNCNVSTDWRPASSRTAETPAAGGPGPVQDITAPEIKIIYIKDKYTTDEEILVAGTTEPKAEITVLFGEEYGSFLADAQGNWYVTLGKLQEHSYHLEFTAKDLAGNIGKPAMADFLVVLPEKPVSVLPEENPTFKLAPPLESILRQLEEGIKPFIPKFLQPAQKPAPKPVVIKIPKIAQLSLGGKWLLLPEKPITRFALAPLPNEVALLAQKFPKVGETFQEVGITKVTDLQKLKNSKLSLPGLTETLGLAPTNVTPGKLALVKGVPIAQLSSVAKSKIPLGVVFSKAAGGLVDFNVALSVNNKGQTEQRIQTLVNNPLQLVVKPDAPVKRVRGYIVFKSKHPSQIKTSDQTASNVKLGDLTLSSIFSNPEILQPAALSAPIVVDGATLSSRGGSQADMAIQIESTNSVPATDSGLPRSPDGLARNDTAGGVETRLVMAEFDYVDSGSGVYTATVQTPVVDGEYEIITVIEYKDEKIYSKEIKLITVVDPEGYIYEKSGDKETRIVGAVASLYWLNPSTKQYELWPAKNFQQENPQTTDVRGTYSFLVPEGYYYLKVEAPGYLSYDGKPFQVTEGSGIHINVQLKTTFWFLNILDWKTFLLIIVILMLAYNFYKDKRRERQPAAANV</sequence>
<evidence type="ECO:0000313" key="5">
    <source>
        <dbReference type="EMBL" id="OGZ78313.1"/>
    </source>
</evidence>
<feature type="domain" description="Bacterial Ig" evidence="4">
    <location>
        <begin position="175"/>
        <end position="239"/>
    </location>
</feature>
<evidence type="ECO:0000313" key="6">
    <source>
        <dbReference type="Proteomes" id="UP000178650"/>
    </source>
</evidence>
<feature type="chain" id="PRO_5009583276" description="Bacterial Ig domain-containing protein" evidence="3">
    <location>
        <begin position="24"/>
        <end position="755"/>
    </location>
</feature>
<keyword evidence="2" id="KW-0472">Membrane</keyword>
<dbReference type="SUPFAM" id="SSF49464">
    <property type="entry name" value="Carboxypeptidase regulatory domain-like"/>
    <property type="match status" value="1"/>
</dbReference>
<dbReference type="Gene3D" id="2.60.40.10">
    <property type="entry name" value="Immunoglobulins"/>
    <property type="match status" value="1"/>
</dbReference>
<organism evidence="5 6">
    <name type="scientific">Candidatus Staskawiczbacteria bacterium RIFOXYB1_FULL_37_44</name>
    <dbReference type="NCBI Taxonomy" id="1802223"/>
    <lineage>
        <taxon>Bacteria</taxon>
        <taxon>Candidatus Staskawicziibacteriota</taxon>
    </lineage>
</organism>
<evidence type="ECO:0000259" key="4">
    <source>
        <dbReference type="Pfam" id="PF17936"/>
    </source>
</evidence>
<proteinExistence type="predicted"/>
<reference evidence="5 6" key="1">
    <citation type="journal article" date="2016" name="Nat. Commun.">
        <title>Thousands of microbial genomes shed light on interconnected biogeochemical processes in an aquifer system.</title>
        <authorList>
            <person name="Anantharaman K."/>
            <person name="Brown C.T."/>
            <person name="Hug L.A."/>
            <person name="Sharon I."/>
            <person name="Castelle C.J."/>
            <person name="Probst A.J."/>
            <person name="Thomas B.C."/>
            <person name="Singh A."/>
            <person name="Wilkins M.J."/>
            <person name="Karaoz U."/>
            <person name="Brodie E.L."/>
            <person name="Williams K.H."/>
            <person name="Hubbard S.S."/>
            <person name="Banfield J.F."/>
        </authorList>
    </citation>
    <scope>NUCLEOTIDE SEQUENCE [LARGE SCALE GENOMIC DNA]</scope>
</reference>
<keyword evidence="3" id="KW-0732">Signal</keyword>
<keyword evidence="2" id="KW-0812">Transmembrane</keyword>
<name>A0A1G2IUA7_9BACT</name>
<dbReference type="AlphaFoldDB" id="A0A1G2IUA7"/>
<dbReference type="InterPro" id="IPR041498">
    <property type="entry name" value="Big_6"/>
</dbReference>
<keyword evidence="2" id="KW-1133">Transmembrane helix</keyword>
<feature type="signal peptide" evidence="3">
    <location>
        <begin position="1"/>
        <end position="23"/>
    </location>
</feature>
<dbReference type="EMBL" id="MHPJ01000024">
    <property type="protein sequence ID" value="OGZ78313.1"/>
    <property type="molecule type" value="Genomic_DNA"/>
</dbReference>
<dbReference type="Proteomes" id="UP000178650">
    <property type="component" value="Unassembled WGS sequence"/>
</dbReference>
<feature type="transmembrane region" description="Helical" evidence="2">
    <location>
        <begin position="716"/>
        <end position="741"/>
    </location>
</feature>
<dbReference type="InterPro" id="IPR013783">
    <property type="entry name" value="Ig-like_fold"/>
</dbReference>
<evidence type="ECO:0000256" key="1">
    <source>
        <dbReference type="SAM" id="MobiDB-lite"/>
    </source>
</evidence>
<feature type="region of interest" description="Disordered" evidence="1">
    <location>
        <begin position="137"/>
        <end position="156"/>
    </location>
</feature>
<dbReference type="InterPro" id="IPR008969">
    <property type="entry name" value="CarboxyPept-like_regulatory"/>
</dbReference>
<accession>A0A1G2IUA7</accession>
<evidence type="ECO:0000256" key="2">
    <source>
        <dbReference type="SAM" id="Phobius"/>
    </source>
</evidence>
<dbReference type="Pfam" id="PF17936">
    <property type="entry name" value="Big_6"/>
    <property type="match status" value="1"/>
</dbReference>